<evidence type="ECO:0000313" key="2">
    <source>
        <dbReference type="Proteomes" id="UP000221961"/>
    </source>
</evidence>
<accession>A0A291RNP8</accession>
<organism evidence="1 2">
    <name type="scientific">Nocardia terpenica</name>
    <dbReference type="NCBI Taxonomy" id="455432"/>
    <lineage>
        <taxon>Bacteria</taxon>
        <taxon>Bacillati</taxon>
        <taxon>Actinomycetota</taxon>
        <taxon>Actinomycetes</taxon>
        <taxon>Mycobacteriales</taxon>
        <taxon>Nocardiaceae</taxon>
        <taxon>Nocardia</taxon>
    </lineage>
</organism>
<dbReference type="EMBL" id="CP023778">
    <property type="protein sequence ID" value="ATL69183.1"/>
    <property type="molecule type" value="Genomic_DNA"/>
</dbReference>
<reference evidence="1 2" key="1">
    <citation type="submission" date="2017-10" db="EMBL/GenBank/DDBJ databases">
        <title>Comparative genomics between pathogenic Norcardia.</title>
        <authorList>
            <person name="Zeng L."/>
        </authorList>
    </citation>
    <scope>NUCLEOTIDE SEQUENCE [LARGE SCALE GENOMIC DNA]</scope>
    <source>
        <strain evidence="1 2">NC_YFY_NT001</strain>
    </source>
</reference>
<proteinExistence type="predicted"/>
<dbReference type="AlphaFoldDB" id="A0A291RNP8"/>
<gene>
    <name evidence="1" type="ORF">CRH09_26390</name>
</gene>
<sequence>MNRGLTSAPLAVQVINLRGLTVREAYAALQAKGIETSDYQIEMHDVNYLVSRNMDRRPAYGQADMHSVIVGQCYDSWDRILHINVVSPSVWAQMPPNDKYQAEHTDAFKYELFGR</sequence>
<evidence type="ECO:0008006" key="3">
    <source>
        <dbReference type="Google" id="ProtNLM"/>
    </source>
</evidence>
<protein>
    <recommendedName>
        <fullName evidence="3">PASTA domain-containing protein</fullName>
    </recommendedName>
</protein>
<evidence type="ECO:0000313" key="1">
    <source>
        <dbReference type="EMBL" id="ATL69183.1"/>
    </source>
</evidence>
<name>A0A291RNP8_9NOCA</name>
<dbReference type="KEGG" id="ntp:CRH09_26390"/>
<dbReference type="Proteomes" id="UP000221961">
    <property type="component" value="Chromosome"/>
</dbReference>